<name>A0A1P8W995_9PLAN</name>
<accession>A0A1P8W995</accession>
<keyword evidence="2" id="KW-1185">Reference proteome</keyword>
<sequence length="331" mass="37100">MNGQIAALIQSRSASDQQIVRDVFRSKFRDIRSFRNFLKSTLQTNVTSMLHAPSGRWDIKSFHALYIACWVHHPLEKGSYMIDLSQLSEEQRGVIQRACDRHLARRKSSHLGGAGRSAKKGWAFLKGYRELLVQMETTKGTEYLFMKAEDYGTGLRGFIPHTRGYFHMRKTGHGLTASAALNTLASAGNPLVTVEGRAAENYANGYKAQLRDVLKLRGTKITVRDMLPALYQHARYPRPGNLANMSNREIGDSLISFCRHVCMQRGRGTQPGTSIPKGMSEITPEMISDLQKLAKTLKADGDAQLNRVFREIRVAPAVVDSSLKTFYELHG</sequence>
<dbReference type="STRING" id="1891926.Fuma_00215"/>
<dbReference type="AlphaFoldDB" id="A0A1P8W995"/>
<dbReference type="Proteomes" id="UP000187735">
    <property type="component" value="Chromosome"/>
</dbReference>
<reference evidence="1 2" key="1">
    <citation type="journal article" date="2016" name="Front. Microbiol.">
        <title>Fuerstia marisgermanicae gen. nov., sp. nov., an Unusual Member of the Phylum Planctomycetes from the German Wadden Sea.</title>
        <authorList>
            <person name="Kohn T."/>
            <person name="Heuer A."/>
            <person name="Jogler M."/>
            <person name="Vollmers J."/>
            <person name="Boedeker C."/>
            <person name="Bunk B."/>
            <person name="Rast P."/>
            <person name="Borchert D."/>
            <person name="Glockner I."/>
            <person name="Freese H.M."/>
            <person name="Klenk H.P."/>
            <person name="Overmann J."/>
            <person name="Kaster A.K."/>
            <person name="Rohde M."/>
            <person name="Wiegand S."/>
            <person name="Jogler C."/>
        </authorList>
    </citation>
    <scope>NUCLEOTIDE SEQUENCE [LARGE SCALE GENOMIC DNA]</scope>
    <source>
        <strain evidence="1 2">NH11</strain>
    </source>
</reference>
<proteinExistence type="predicted"/>
<gene>
    <name evidence="1" type="ORF">Fuma_00215</name>
</gene>
<dbReference type="RefSeq" id="WP_077022501.1">
    <property type="nucleotide sequence ID" value="NZ_CP017641.1"/>
</dbReference>
<dbReference type="KEGG" id="fmr:Fuma_00215"/>
<evidence type="ECO:0000313" key="1">
    <source>
        <dbReference type="EMBL" id="APZ90634.1"/>
    </source>
</evidence>
<protein>
    <submittedName>
        <fullName evidence="1">Uncharacterized protein</fullName>
    </submittedName>
</protein>
<dbReference type="EMBL" id="CP017641">
    <property type="protein sequence ID" value="APZ90634.1"/>
    <property type="molecule type" value="Genomic_DNA"/>
</dbReference>
<evidence type="ECO:0000313" key="2">
    <source>
        <dbReference type="Proteomes" id="UP000187735"/>
    </source>
</evidence>
<dbReference type="OrthoDB" id="5718608at2"/>
<organism evidence="1 2">
    <name type="scientific">Fuerstiella marisgermanici</name>
    <dbReference type="NCBI Taxonomy" id="1891926"/>
    <lineage>
        <taxon>Bacteria</taxon>
        <taxon>Pseudomonadati</taxon>
        <taxon>Planctomycetota</taxon>
        <taxon>Planctomycetia</taxon>
        <taxon>Planctomycetales</taxon>
        <taxon>Planctomycetaceae</taxon>
        <taxon>Fuerstiella</taxon>
    </lineage>
</organism>